<dbReference type="AlphaFoldDB" id="A0ABD2CW87"/>
<accession>A0ABD2CW87</accession>
<dbReference type="EMBL" id="JAYRBN010000027">
    <property type="protein sequence ID" value="KAL2749413.1"/>
    <property type="molecule type" value="Genomic_DNA"/>
</dbReference>
<name>A0ABD2CW87_VESMC</name>
<organism evidence="1 2">
    <name type="scientific">Vespula maculifrons</name>
    <name type="common">Eastern yellow jacket</name>
    <name type="synonym">Wasp</name>
    <dbReference type="NCBI Taxonomy" id="7453"/>
    <lineage>
        <taxon>Eukaryota</taxon>
        <taxon>Metazoa</taxon>
        <taxon>Ecdysozoa</taxon>
        <taxon>Arthropoda</taxon>
        <taxon>Hexapoda</taxon>
        <taxon>Insecta</taxon>
        <taxon>Pterygota</taxon>
        <taxon>Neoptera</taxon>
        <taxon>Endopterygota</taxon>
        <taxon>Hymenoptera</taxon>
        <taxon>Apocrita</taxon>
        <taxon>Aculeata</taxon>
        <taxon>Vespoidea</taxon>
        <taxon>Vespidae</taxon>
        <taxon>Vespinae</taxon>
        <taxon>Vespula</taxon>
    </lineage>
</organism>
<protein>
    <submittedName>
        <fullName evidence="1">Uncharacterized protein</fullName>
    </submittedName>
</protein>
<dbReference type="Proteomes" id="UP001607303">
    <property type="component" value="Unassembled WGS sequence"/>
</dbReference>
<reference evidence="1 2" key="1">
    <citation type="journal article" date="2024" name="Ann. Entomol. Soc. Am.">
        <title>Genomic analyses of the southern and eastern yellowjacket wasps (Hymenoptera: Vespidae) reveal evolutionary signatures of social life.</title>
        <authorList>
            <person name="Catto M.A."/>
            <person name="Caine P.B."/>
            <person name="Orr S.E."/>
            <person name="Hunt B.G."/>
            <person name="Goodisman M.A.D."/>
        </authorList>
    </citation>
    <scope>NUCLEOTIDE SEQUENCE [LARGE SCALE GENOMIC DNA]</scope>
    <source>
        <strain evidence="1">232</strain>
        <tissue evidence="1">Head and thorax</tissue>
    </source>
</reference>
<evidence type="ECO:0000313" key="2">
    <source>
        <dbReference type="Proteomes" id="UP001607303"/>
    </source>
</evidence>
<keyword evidence="2" id="KW-1185">Reference proteome</keyword>
<comment type="caution">
    <text evidence="1">The sequence shown here is derived from an EMBL/GenBank/DDBJ whole genome shotgun (WGS) entry which is preliminary data.</text>
</comment>
<proteinExistence type="predicted"/>
<gene>
    <name evidence="1" type="ORF">V1477_002353</name>
</gene>
<evidence type="ECO:0000313" key="1">
    <source>
        <dbReference type="EMBL" id="KAL2749413.1"/>
    </source>
</evidence>
<sequence length="65" mass="7282">MSYWSSLYSGPCPLRGLVKSQNNTVGEQHRATVQMAAAITLPQLTRYAFLSKYPPIEWDAYATMA</sequence>